<sequence>MRFRSSSLVQSSQCHHNTWLDLCIASPPVVFFNTAELSAEIPFFGEAIINIQSKDTIVESFNAKLVLRVVHMQHPSNGLCHNCRNVLNDIHSWEFLSQAKELCVGQHGFTFEAQLPGNLPPSVATPGISITYTLTATAAVRHIGSRSASRVHFERDVLVKRTIPQPEYPHQSIRLFPPTELLVRATYNSVIYPRTVPSLSIKITGVLKHHKKFKMVDIWILRSIAWELQEFVRIPIGSCKQPQNFPAPTRRIHEKDKGLETTKQDNIRIQLLRSGLLLEGWKSDYSILDSNVEAEFDISPDFHKSLAGTSASSDRTGAKDLKAWDGTEIWHKVRLELTLTKEYAPEDKPDRCTSTDTGRKLQMEFPVVMADDPDSMIDWETEAPPMYGAVPVSPPSYTAGDKEAMLNTKYVTCSIHGDLDGLVNAEYNDEIVD</sequence>
<comment type="caution">
    <text evidence="1">The sequence shown here is derived from an EMBL/GenBank/DDBJ whole genome shotgun (WGS) entry which is preliminary data.</text>
</comment>
<dbReference type="EMBL" id="JANJQO010000126">
    <property type="protein sequence ID" value="KAJ2981510.1"/>
    <property type="molecule type" value="Genomic_DNA"/>
</dbReference>
<gene>
    <name evidence="1" type="ORF">NQ176_g1978</name>
</gene>
<name>A0ACC1NQF7_9HYPO</name>
<accession>A0ACC1NQF7</accession>
<reference evidence="1" key="1">
    <citation type="submission" date="2022-08" db="EMBL/GenBank/DDBJ databases">
        <title>Genome Sequence of Lecanicillium fungicola.</title>
        <authorList>
            <person name="Buettner E."/>
        </authorList>
    </citation>
    <scope>NUCLEOTIDE SEQUENCE</scope>
    <source>
        <strain evidence="1">Babe33</strain>
    </source>
</reference>
<organism evidence="1 2">
    <name type="scientific">Zarea fungicola</name>
    <dbReference type="NCBI Taxonomy" id="93591"/>
    <lineage>
        <taxon>Eukaryota</taxon>
        <taxon>Fungi</taxon>
        <taxon>Dikarya</taxon>
        <taxon>Ascomycota</taxon>
        <taxon>Pezizomycotina</taxon>
        <taxon>Sordariomycetes</taxon>
        <taxon>Hypocreomycetidae</taxon>
        <taxon>Hypocreales</taxon>
        <taxon>Cordycipitaceae</taxon>
        <taxon>Zarea</taxon>
    </lineage>
</organism>
<evidence type="ECO:0000313" key="2">
    <source>
        <dbReference type="Proteomes" id="UP001143910"/>
    </source>
</evidence>
<evidence type="ECO:0000313" key="1">
    <source>
        <dbReference type="EMBL" id="KAJ2981510.1"/>
    </source>
</evidence>
<dbReference type="Proteomes" id="UP001143910">
    <property type="component" value="Unassembled WGS sequence"/>
</dbReference>
<proteinExistence type="predicted"/>
<keyword evidence="2" id="KW-1185">Reference proteome</keyword>
<protein>
    <submittedName>
        <fullName evidence="1">Uncharacterized protein</fullName>
    </submittedName>
</protein>